<feature type="transmembrane region" description="Helical" evidence="5">
    <location>
        <begin position="12"/>
        <end position="36"/>
    </location>
</feature>
<comment type="subcellular location">
    <subcellularLocation>
        <location evidence="1">Membrane</location>
        <topology evidence="1">Multi-pass membrane protein</topology>
    </subcellularLocation>
</comment>
<keyword evidence="8" id="KW-1185">Reference proteome</keyword>
<protein>
    <submittedName>
        <fullName evidence="7">O-Antigen ligase</fullName>
    </submittedName>
</protein>
<keyword evidence="4 5" id="KW-0472">Membrane</keyword>
<proteinExistence type="predicted"/>
<feature type="transmembrane region" description="Helical" evidence="5">
    <location>
        <begin position="256"/>
        <end position="285"/>
    </location>
</feature>
<evidence type="ECO:0000256" key="2">
    <source>
        <dbReference type="ARBA" id="ARBA00022692"/>
    </source>
</evidence>
<accession>A0A5C5Y4H4</accession>
<feature type="transmembrane region" description="Helical" evidence="5">
    <location>
        <begin position="126"/>
        <end position="144"/>
    </location>
</feature>
<comment type="caution">
    <text evidence="7">The sequence shown here is derived from an EMBL/GenBank/DDBJ whole genome shotgun (WGS) entry which is preliminary data.</text>
</comment>
<organism evidence="7 8">
    <name type="scientific">Crateriforma conspicua</name>
    <dbReference type="NCBI Taxonomy" id="2527996"/>
    <lineage>
        <taxon>Bacteria</taxon>
        <taxon>Pseudomonadati</taxon>
        <taxon>Planctomycetota</taxon>
        <taxon>Planctomycetia</taxon>
        <taxon>Planctomycetales</taxon>
        <taxon>Planctomycetaceae</taxon>
        <taxon>Crateriforma</taxon>
    </lineage>
</organism>
<feature type="transmembrane region" description="Helical" evidence="5">
    <location>
        <begin position="292"/>
        <end position="311"/>
    </location>
</feature>
<evidence type="ECO:0000313" key="8">
    <source>
        <dbReference type="Proteomes" id="UP000317238"/>
    </source>
</evidence>
<evidence type="ECO:0000259" key="6">
    <source>
        <dbReference type="Pfam" id="PF04932"/>
    </source>
</evidence>
<dbReference type="PANTHER" id="PTHR37422">
    <property type="entry name" value="TEICHURONIC ACID BIOSYNTHESIS PROTEIN TUAE"/>
    <property type="match status" value="1"/>
</dbReference>
<dbReference type="EMBL" id="SJPL01000001">
    <property type="protein sequence ID" value="TWT69739.1"/>
    <property type="molecule type" value="Genomic_DNA"/>
</dbReference>
<feature type="transmembrane region" description="Helical" evidence="5">
    <location>
        <begin position="427"/>
        <end position="445"/>
    </location>
</feature>
<gene>
    <name evidence="7" type="ORF">Pan14r_20310</name>
</gene>
<keyword evidence="2 5" id="KW-0812">Transmembrane</keyword>
<evidence type="ECO:0000256" key="5">
    <source>
        <dbReference type="SAM" id="Phobius"/>
    </source>
</evidence>
<feature type="transmembrane region" description="Helical" evidence="5">
    <location>
        <begin position="396"/>
        <end position="415"/>
    </location>
</feature>
<name>A0A5C5Y4H4_9PLAN</name>
<dbReference type="GO" id="GO:0016020">
    <property type="term" value="C:membrane"/>
    <property type="evidence" value="ECO:0007669"/>
    <property type="project" value="UniProtKB-SubCell"/>
</dbReference>
<evidence type="ECO:0000256" key="3">
    <source>
        <dbReference type="ARBA" id="ARBA00022989"/>
    </source>
</evidence>
<keyword evidence="3 5" id="KW-1133">Transmembrane helix</keyword>
<dbReference type="InterPro" id="IPR051533">
    <property type="entry name" value="WaaL-like"/>
</dbReference>
<dbReference type="Proteomes" id="UP000317238">
    <property type="component" value="Unassembled WGS sequence"/>
</dbReference>
<evidence type="ECO:0000313" key="7">
    <source>
        <dbReference type="EMBL" id="TWT69739.1"/>
    </source>
</evidence>
<dbReference type="InterPro" id="IPR007016">
    <property type="entry name" value="O-antigen_ligase-rel_domated"/>
</dbReference>
<dbReference type="GO" id="GO:0016874">
    <property type="term" value="F:ligase activity"/>
    <property type="evidence" value="ECO:0007669"/>
    <property type="project" value="UniProtKB-KW"/>
</dbReference>
<feature type="transmembrane region" description="Helical" evidence="5">
    <location>
        <begin position="225"/>
        <end position="244"/>
    </location>
</feature>
<evidence type="ECO:0000256" key="1">
    <source>
        <dbReference type="ARBA" id="ARBA00004141"/>
    </source>
</evidence>
<feature type="transmembrane region" description="Helical" evidence="5">
    <location>
        <begin position="42"/>
        <end position="60"/>
    </location>
</feature>
<feature type="transmembrane region" description="Helical" evidence="5">
    <location>
        <begin position="72"/>
        <end position="89"/>
    </location>
</feature>
<dbReference type="AlphaFoldDB" id="A0A5C5Y4H4"/>
<dbReference type="Pfam" id="PF04932">
    <property type="entry name" value="Wzy_C"/>
    <property type="match status" value="1"/>
</dbReference>
<keyword evidence="7" id="KW-0436">Ligase</keyword>
<feature type="transmembrane region" description="Helical" evidence="5">
    <location>
        <begin position="101"/>
        <end position="119"/>
    </location>
</feature>
<evidence type="ECO:0000256" key="4">
    <source>
        <dbReference type="ARBA" id="ARBA00023136"/>
    </source>
</evidence>
<feature type="domain" description="O-antigen ligase-related" evidence="6">
    <location>
        <begin position="256"/>
        <end position="403"/>
    </location>
</feature>
<feature type="transmembrane region" description="Helical" evidence="5">
    <location>
        <begin position="171"/>
        <end position="191"/>
    </location>
</feature>
<dbReference type="PANTHER" id="PTHR37422:SF23">
    <property type="entry name" value="TEICHURONIC ACID BIOSYNTHESIS PROTEIN TUAE"/>
    <property type="match status" value="1"/>
</dbReference>
<reference evidence="7 8" key="1">
    <citation type="submission" date="2019-02" db="EMBL/GenBank/DDBJ databases">
        <title>Deep-cultivation of Planctomycetes and their phenomic and genomic characterization uncovers novel biology.</title>
        <authorList>
            <person name="Wiegand S."/>
            <person name="Jogler M."/>
            <person name="Boedeker C."/>
            <person name="Pinto D."/>
            <person name="Vollmers J."/>
            <person name="Rivas-Marin E."/>
            <person name="Kohn T."/>
            <person name="Peeters S.H."/>
            <person name="Heuer A."/>
            <person name="Rast P."/>
            <person name="Oberbeckmann S."/>
            <person name="Bunk B."/>
            <person name="Jeske O."/>
            <person name="Meyerdierks A."/>
            <person name="Storesund J.E."/>
            <person name="Kallscheuer N."/>
            <person name="Luecker S."/>
            <person name="Lage O.M."/>
            <person name="Pohl T."/>
            <person name="Merkel B.J."/>
            <person name="Hornburger P."/>
            <person name="Mueller R.-W."/>
            <person name="Bruemmer F."/>
            <person name="Labrenz M."/>
            <person name="Spormann A.M."/>
            <person name="Op Den Camp H."/>
            <person name="Overmann J."/>
            <person name="Amann R."/>
            <person name="Jetten M.S.M."/>
            <person name="Mascher T."/>
            <person name="Medema M.H."/>
            <person name="Devos D.P."/>
            <person name="Kaster A.-K."/>
            <person name="Ovreas L."/>
            <person name="Rohde M."/>
            <person name="Galperin M.Y."/>
            <person name="Jogler C."/>
        </authorList>
    </citation>
    <scope>NUCLEOTIDE SEQUENCE [LARGE SCALE GENOMIC DNA]</scope>
    <source>
        <strain evidence="7 8">Pan14r</strain>
    </source>
</reference>
<sequence length="507" mass="55500">MPGLRRAGRECDLAFGMSWLVILFVLASLPWLLVVAPRTEPVRFAAIILAIGTVLGPNFFSINGPVQLSLDRILLAGLVMLMAIRVLRFGDRIESLSRLDVVVVLFAVWSLANCAVYGLTKGDPPAIARWLFTVAVPVVIYFSVRIRPTTGDSPEKRTDSESRDDNFQRSVQWAITILITLCVYLALTSVFEQRGWRGLVFPRFINDPEHWEFFGRGRGPLLNPIGNGMVITLGLCACIVRFFSSGRVGKIGYGSLAVIMLAGAMCTMTRSVWMGAFLAAGLLCFSRVPMRLRIVTIVAGAVLIGAMFAGLKDHLLAFKRDESLSAAQTKESVELRPLLALVAYEMFKDRPITGHGFGQYRQKAKPYHTIRSYDMPLEKVRPYVQHNLFLSYLTDLGLVGLCLHLFVLVGIFCLAWGLKSTGKDDTAAHAVGMLMVGWLAAYFVNGMFHDLSIITTMTSYLMFLVGLTVTSHQVQAVGTAEASAGVNRRAAQTVADGKVAGPSVGLA</sequence>